<dbReference type="SUPFAM" id="SSF88946">
    <property type="entry name" value="Sigma2 domain of RNA polymerase sigma factors"/>
    <property type="match status" value="1"/>
</dbReference>
<evidence type="ECO:0000256" key="1">
    <source>
        <dbReference type="ARBA" id="ARBA00010641"/>
    </source>
</evidence>
<feature type="domain" description="RNA polymerase sigma factor 70 region 4 type 2" evidence="8">
    <location>
        <begin position="121"/>
        <end position="173"/>
    </location>
</feature>
<dbReference type="InterPro" id="IPR000838">
    <property type="entry name" value="RNA_pol_sigma70_ECF_CS"/>
</dbReference>
<dbReference type="GO" id="GO:0006352">
    <property type="term" value="P:DNA-templated transcription initiation"/>
    <property type="evidence" value="ECO:0007669"/>
    <property type="project" value="InterPro"/>
</dbReference>
<dbReference type="PANTHER" id="PTHR43133:SF51">
    <property type="entry name" value="RNA POLYMERASE SIGMA FACTOR"/>
    <property type="match status" value="1"/>
</dbReference>
<dbReference type="Pfam" id="PF08281">
    <property type="entry name" value="Sigma70_r4_2"/>
    <property type="match status" value="1"/>
</dbReference>
<dbReference type="GO" id="GO:0016987">
    <property type="term" value="F:sigma factor activity"/>
    <property type="evidence" value="ECO:0007669"/>
    <property type="project" value="UniProtKB-KW"/>
</dbReference>
<evidence type="ECO:0000259" key="8">
    <source>
        <dbReference type="Pfam" id="PF08281"/>
    </source>
</evidence>
<keyword evidence="4 6" id="KW-0238">DNA-binding</keyword>
<keyword evidence="5 6" id="KW-0804">Transcription</keyword>
<dbReference type="Gene3D" id="1.10.10.10">
    <property type="entry name" value="Winged helix-like DNA-binding domain superfamily/Winged helix DNA-binding domain"/>
    <property type="match status" value="1"/>
</dbReference>
<dbReference type="EMBL" id="RCNR01000052">
    <property type="protein sequence ID" value="MUH37795.1"/>
    <property type="molecule type" value="Genomic_DNA"/>
</dbReference>
<dbReference type="InterPro" id="IPR039425">
    <property type="entry name" value="RNA_pol_sigma-70-like"/>
</dbReference>
<reference evidence="9 10" key="1">
    <citation type="journal article" date="2019" name="Mar. Drugs">
        <title>Comparative Genomics and CAZyme Genome Repertoires of Marine Zobellia amurskyensis KMM 3526(T) and Zobellia laminariae KMM 3676(T).</title>
        <authorList>
            <person name="Chernysheva N."/>
            <person name="Bystritskaya E."/>
            <person name="Stenkova A."/>
            <person name="Golovkin I."/>
            <person name="Nedashkovskaya O."/>
            <person name="Isaeva M."/>
        </authorList>
    </citation>
    <scope>NUCLEOTIDE SEQUENCE [LARGE SCALE GENOMIC DNA]</scope>
    <source>
        <strain evidence="9 10">KMM 3526</strain>
    </source>
</reference>
<dbReference type="NCBIfam" id="TIGR02937">
    <property type="entry name" value="sigma70-ECF"/>
    <property type="match status" value="1"/>
</dbReference>
<dbReference type="AlphaFoldDB" id="A0A7X2ZWP6"/>
<keyword evidence="3 6" id="KW-0731">Sigma factor</keyword>
<evidence type="ECO:0000256" key="2">
    <source>
        <dbReference type="ARBA" id="ARBA00023015"/>
    </source>
</evidence>
<accession>A0A7X2ZWP6</accession>
<dbReference type="Gene3D" id="1.10.1740.10">
    <property type="match status" value="1"/>
</dbReference>
<evidence type="ECO:0000256" key="4">
    <source>
        <dbReference type="ARBA" id="ARBA00023125"/>
    </source>
</evidence>
<dbReference type="InterPro" id="IPR013249">
    <property type="entry name" value="RNA_pol_sigma70_r4_t2"/>
</dbReference>
<evidence type="ECO:0000259" key="7">
    <source>
        <dbReference type="Pfam" id="PF04542"/>
    </source>
</evidence>
<keyword evidence="10" id="KW-1185">Reference proteome</keyword>
<dbReference type="PANTHER" id="PTHR43133">
    <property type="entry name" value="RNA POLYMERASE ECF-TYPE SIGMA FACTO"/>
    <property type="match status" value="1"/>
</dbReference>
<proteinExistence type="inferred from homology"/>
<dbReference type="InterPro" id="IPR014284">
    <property type="entry name" value="RNA_pol_sigma-70_dom"/>
</dbReference>
<keyword evidence="2 6" id="KW-0805">Transcription regulation</keyword>
<protein>
    <recommendedName>
        <fullName evidence="6">RNA polymerase sigma factor</fullName>
    </recommendedName>
</protein>
<sequence length="184" mass="21487">MIAEETLVNQLQQTETQASAFGVLVETYKERLYWHIRRIVLNHDDADDVLQNTFIKVYKNISNFKGDSKLYSWIYRIATNEALSFLKSKSRMMGVGDGELQERLVENLKADVYFEGDEIQLKLQQAIAILPEKQKLVFNMKYFQELKYEEISEILETSVGGLKASYHLATKKIEAYLKEQKEYL</sequence>
<gene>
    <name evidence="9" type="ORF">D9O36_18235</name>
</gene>
<comment type="similarity">
    <text evidence="1 6">Belongs to the sigma-70 factor family. ECF subfamily.</text>
</comment>
<dbReference type="SUPFAM" id="SSF88659">
    <property type="entry name" value="Sigma3 and sigma4 domains of RNA polymerase sigma factors"/>
    <property type="match status" value="1"/>
</dbReference>
<evidence type="ECO:0000313" key="10">
    <source>
        <dbReference type="Proteomes" id="UP000540519"/>
    </source>
</evidence>
<dbReference type="InterPro" id="IPR036388">
    <property type="entry name" value="WH-like_DNA-bd_sf"/>
</dbReference>
<feature type="domain" description="RNA polymerase sigma-70 region 2" evidence="7">
    <location>
        <begin position="24"/>
        <end position="91"/>
    </location>
</feature>
<evidence type="ECO:0000256" key="3">
    <source>
        <dbReference type="ARBA" id="ARBA00023082"/>
    </source>
</evidence>
<evidence type="ECO:0000256" key="5">
    <source>
        <dbReference type="ARBA" id="ARBA00023163"/>
    </source>
</evidence>
<dbReference type="PROSITE" id="PS01063">
    <property type="entry name" value="SIGMA70_ECF"/>
    <property type="match status" value="1"/>
</dbReference>
<evidence type="ECO:0000313" key="9">
    <source>
        <dbReference type="EMBL" id="MUH37795.1"/>
    </source>
</evidence>
<name>A0A7X2ZWP6_9FLAO</name>
<dbReference type="RefSeq" id="WP_038232282.1">
    <property type="nucleotide sequence ID" value="NZ_RCNR01000052.1"/>
</dbReference>
<comment type="caution">
    <text evidence="9">The sequence shown here is derived from an EMBL/GenBank/DDBJ whole genome shotgun (WGS) entry which is preliminary data.</text>
</comment>
<dbReference type="InterPro" id="IPR007627">
    <property type="entry name" value="RNA_pol_sigma70_r2"/>
</dbReference>
<dbReference type="InterPro" id="IPR013325">
    <property type="entry name" value="RNA_pol_sigma_r2"/>
</dbReference>
<evidence type="ECO:0000256" key="6">
    <source>
        <dbReference type="RuleBase" id="RU000716"/>
    </source>
</evidence>
<dbReference type="InterPro" id="IPR013324">
    <property type="entry name" value="RNA_pol_sigma_r3/r4-like"/>
</dbReference>
<dbReference type="CDD" id="cd06171">
    <property type="entry name" value="Sigma70_r4"/>
    <property type="match status" value="1"/>
</dbReference>
<dbReference type="Pfam" id="PF04542">
    <property type="entry name" value="Sigma70_r2"/>
    <property type="match status" value="1"/>
</dbReference>
<dbReference type="Proteomes" id="UP000540519">
    <property type="component" value="Unassembled WGS sequence"/>
</dbReference>
<dbReference type="GO" id="GO:0003677">
    <property type="term" value="F:DNA binding"/>
    <property type="evidence" value="ECO:0007669"/>
    <property type="project" value="UniProtKB-KW"/>
</dbReference>
<dbReference type="OrthoDB" id="9780326at2"/>
<organism evidence="9 10">
    <name type="scientific">Zobellia amurskyensis</name>
    <dbReference type="NCBI Taxonomy" id="248905"/>
    <lineage>
        <taxon>Bacteria</taxon>
        <taxon>Pseudomonadati</taxon>
        <taxon>Bacteroidota</taxon>
        <taxon>Flavobacteriia</taxon>
        <taxon>Flavobacteriales</taxon>
        <taxon>Flavobacteriaceae</taxon>
        <taxon>Zobellia</taxon>
    </lineage>
</organism>